<sequence>MLLQVYISLNCILTFLVCLIHGQSNDENLEKILVPGGQPVLFMEQDMSWEDRKSKGWRLVLAQLKSKSSSSSSTTLKLTQFGGSSHPYWFRALKSCNHWDNYFETRQILQLIGSNVTVKYIPSSSMDEIVSACALAKRLKSPLSNQSGLQQSDQSKPEDETNIAELLMAKGKGSKVLLIKFENQDDEANREVKPVYGVAVHFKHETKASNDPDDDDTVKIDYCRVFNEQTVRKYLIVHPNISVISLKTESIEKIYPLCENSWKGQGTVTQLHQNDIKLFSNVIGLSKASPISFKEVDNESWQSKGTRNFLINVYTRTSARPFTWLLNNPDSLPQWSLVVDHCDIFSNPDVVDLFSSEQNGSPNYLVDRLSIKFLLNVCDHVNLN</sequence>
<accession>T1KJJ8</accession>
<keyword evidence="1" id="KW-0732">Signal</keyword>
<dbReference type="EMBL" id="CAEY01000163">
    <property type="status" value="NOT_ANNOTATED_CDS"/>
    <property type="molecule type" value="Genomic_DNA"/>
</dbReference>
<feature type="signal peptide" evidence="1">
    <location>
        <begin position="1"/>
        <end position="22"/>
    </location>
</feature>
<dbReference type="HOGENOM" id="CLU_720283_0_0_1"/>
<reference evidence="3" key="1">
    <citation type="submission" date="2011-08" db="EMBL/GenBank/DDBJ databases">
        <authorList>
            <person name="Rombauts S."/>
        </authorList>
    </citation>
    <scope>NUCLEOTIDE SEQUENCE</scope>
    <source>
        <strain evidence="3">London</strain>
    </source>
</reference>
<organism evidence="2 3">
    <name type="scientific">Tetranychus urticae</name>
    <name type="common">Two-spotted spider mite</name>
    <dbReference type="NCBI Taxonomy" id="32264"/>
    <lineage>
        <taxon>Eukaryota</taxon>
        <taxon>Metazoa</taxon>
        <taxon>Ecdysozoa</taxon>
        <taxon>Arthropoda</taxon>
        <taxon>Chelicerata</taxon>
        <taxon>Arachnida</taxon>
        <taxon>Acari</taxon>
        <taxon>Acariformes</taxon>
        <taxon>Trombidiformes</taxon>
        <taxon>Prostigmata</taxon>
        <taxon>Eleutherengona</taxon>
        <taxon>Raphignathae</taxon>
        <taxon>Tetranychoidea</taxon>
        <taxon>Tetranychidae</taxon>
        <taxon>Tetranychus</taxon>
    </lineage>
</organism>
<dbReference type="AlphaFoldDB" id="T1KJJ8"/>
<keyword evidence="3" id="KW-1185">Reference proteome</keyword>
<reference evidence="2" key="2">
    <citation type="submission" date="2015-06" db="UniProtKB">
        <authorList>
            <consortium name="EnsemblMetazoa"/>
        </authorList>
    </citation>
    <scope>IDENTIFICATION</scope>
</reference>
<dbReference type="EnsemblMetazoa" id="tetur13g00210.1">
    <property type="protein sequence ID" value="tetur13g00210.1"/>
    <property type="gene ID" value="tetur13g00210"/>
</dbReference>
<proteinExistence type="predicted"/>
<dbReference type="Proteomes" id="UP000015104">
    <property type="component" value="Unassembled WGS sequence"/>
</dbReference>
<evidence type="ECO:0000256" key="1">
    <source>
        <dbReference type="SAM" id="SignalP"/>
    </source>
</evidence>
<evidence type="ECO:0000313" key="2">
    <source>
        <dbReference type="EnsemblMetazoa" id="tetur13g00210.1"/>
    </source>
</evidence>
<feature type="chain" id="PRO_5004581416" evidence="1">
    <location>
        <begin position="23"/>
        <end position="384"/>
    </location>
</feature>
<evidence type="ECO:0000313" key="3">
    <source>
        <dbReference type="Proteomes" id="UP000015104"/>
    </source>
</evidence>
<protein>
    <submittedName>
        <fullName evidence="2">Uncharacterized protein</fullName>
    </submittedName>
</protein>
<name>T1KJJ8_TETUR</name>